<dbReference type="GO" id="GO:0005829">
    <property type="term" value="C:cytosol"/>
    <property type="evidence" value="ECO:0007669"/>
    <property type="project" value="TreeGrafter"/>
</dbReference>
<dbReference type="InterPro" id="IPR017459">
    <property type="entry name" value="Glycosyl_Trfase_fam3_N_dom"/>
</dbReference>
<dbReference type="Pfam" id="PF02885">
    <property type="entry name" value="Glycos_trans_3N"/>
    <property type="match status" value="1"/>
</dbReference>
<dbReference type="SUPFAM" id="SSF47648">
    <property type="entry name" value="Nucleoside phosphorylase/phosphoribosyltransferase N-terminal domain"/>
    <property type="match status" value="1"/>
</dbReference>
<dbReference type="Pfam" id="PF00591">
    <property type="entry name" value="Glycos_transf_3"/>
    <property type="match status" value="1"/>
</dbReference>
<comment type="similarity">
    <text evidence="9">Belongs to the anthranilate phosphoribosyltransferase family.</text>
</comment>
<evidence type="ECO:0000259" key="10">
    <source>
        <dbReference type="Pfam" id="PF00591"/>
    </source>
</evidence>
<dbReference type="PANTHER" id="PTHR43285">
    <property type="entry name" value="ANTHRANILATE PHOSPHORIBOSYLTRANSFERASE"/>
    <property type="match status" value="1"/>
</dbReference>
<reference evidence="12" key="1">
    <citation type="submission" date="2023-07" db="EMBL/GenBank/DDBJ databases">
        <title>Sequencing the genomes of 1000 actinobacteria strains.</title>
        <authorList>
            <person name="Klenk H.-P."/>
        </authorList>
    </citation>
    <scope>NUCLEOTIDE SEQUENCE</scope>
    <source>
        <strain evidence="12">DSM 13988</strain>
    </source>
</reference>
<keyword evidence="13" id="KW-1185">Reference proteome</keyword>
<evidence type="ECO:0000256" key="5">
    <source>
        <dbReference type="ARBA" id="ARBA00022822"/>
    </source>
</evidence>
<keyword evidence="5 9" id="KW-0822">Tryptophan biosynthesis</keyword>
<proteinExistence type="inferred from homology"/>
<keyword evidence="6 9" id="KW-0057">Aromatic amino acid biosynthesis</keyword>
<dbReference type="InterPro" id="IPR035902">
    <property type="entry name" value="Nuc_phospho_transferase"/>
</dbReference>
<comment type="similarity">
    <text evidence="8">In the C-terminal section; belongs to the anthranilate phosphoribosyltransferase family.</text>
</comment>
<dbReference type="Gene3D" id="1.20.970.10">
    <property type="entry name" value="Transferase, Pyrimidine Nucleoside Phosphorylase, Chain C"/>
    <property type="match status" value="1"/>
</dbReference>
<comment type="function">
    <text evidence="9">Catalyzes the transfer of the phosphoribosyl group of 5-phosphorylribose-1-pyrophosphate (PRPP) to anthranilate to yield N-(5'-phosphoribosyl)-anthranilate (PRA).</text>
</comment>
<name>A0AAE3YBX2_9MICC</name>
<dbReference type="GO" id="GO:0000162">
    <property type="term" value="P:L-tryptophan biosynthetic process"/>
    <property type="evidence" value="ECO:0007669"/>
    <property type="project" value="UniProtKB-UniRule"/>
</dbReference>
<dbReference type="RefSeq" id="WP_309848491.1">
    <property type="nucleotide sequence ID" value="NZ_BAAAIU010000004.1"/>
</dbReference>
<comment type="caution">
    <text evidence="9">Lacks conserved residue(s) required for the propagation of feature annotation.</text>
</comment>
<comment type="subunit">
    <text evidence="9">Homodimer.</text>
</comment>
<feature type="binding site" evidence="9">
    <location>
        <position position="91"/>
    </location>
    <ligand>
        <name>5-phospho-alpha-D-ribose 1-diphosphate</name>
        <dbReference type="ChEBI" id="CHEBI:58017"/>
    </ligand>
</feature>
<dbReference type="GO" id="GO:0004048">
    <property type="term" value="F:anthranilate phosphoribosyltransferase activity"/>
    <property type="evidence" value="ECO:0007669"/>
    <property type="project" value="UniProtKB-UniRule"/>
</dbReference>
<dbReference type="PANTHER" id="PTHR43285:SF2">
    <property type="entry name" value="ANTHRANILATE PHOSPHORIBOSYLTRANSFERASE"/>
    <property type="match status" value="1"/>
</dbReference>
<comment type="catalytic activity">
    <reaction evidence="7 9">
        <text>N-(5-phospho-beta-D-ribosyl)anthranilate + diphosphate = 5-phospho-alpha-D-ribose 1-diphosphate + anthranilate</text>
        <dbReference type="Rhea" id="RHEA:11768"/>
        <dbReference type="ChEBI" id="CHEBI:16567"/>
        <dbReference type="ChEBI" id="CHEBI:18277"/>
        <dbReference type="ChEBI" id="CHEBI:33019"/>
        <dbReference type="ChEBI" id="CHEBI:58017"/>
        <dbReference type="EC" id="2.4.2.18"/>
    </reaction>
</comment>
<evidence type="ECO:0000256" key="9">
    <source>
        <dbReference type="HAMAP-Rule" id="MF_00211"/>
    </source>
</evidence>
<evidence type="ECO:0000256" key="2">
    <source>
        <dbReference type="ARBA" id="ARBA00022605"/>
    </source>
</evidence>
<comment type="caution">
    <text evidence="12">The sequence shown here is derived from an EMBL/GenBank/DDBJ whole genome shotgun (WGS) entry which is preliminary data.</text>
</comment>
<evidence type="ECO:0000256" key="6">
    <source>
        <dbReference type="ARBA" id="ARBA00023141"/>
    </source>
</evidence>
<feature type="binding site" evidence="9">
    <location>
        <position position="236"/>
    </location>
    <ligand>
        <name>Mg(2+)</name>
        <dbReference type="ChEBI" id="CHEBI:18420"/>
        <label>2</label>
    </ligand>
</feature>
<protein>
    <recommendedName>
        <fullName evidence="9">Anthranilate phosphoribosyltransferase</fullName>
        <ecNumber evidence="9">2.4.2.18</ecNumber>
    </recommendedName>
</protein>
<sequence length="353" mass="36795">MNVQPPQHAPQYSWPQILSTLKDGDSLSYEQARWTMSEVMSGEAGEARLAALLMGLAIKGETVDEVAGFSDVMRERAEPLKLPAESLDIVGTGGDQLNTVNISTMSVIVASAAGAPVVKHGNRSATSMSGSADVLEALGVRLAAPMERLESTFDQIGLAFVFAQAFHPSMRHAAPARRAIGVPTVFNLLGPLTNPAAPAASAIGAPRQESADLIAGVLARRGSRGLVFRGHDGLDELTVTDASTVLEVRNGEITRQTVTPEEVGLRRWTVADLTGGDAHHNASVVRSVLEGRPGAARDAVLLNAAAGLVAFSSAADGSVVERLTAGIAQAAQAIDSGAAAQRLDRWVQLTSAE</sequence>
<dbReference type="HAMAP" id="MF_00211">
    <property type="entry name" value="TrpD"/>
    <property type="match status" value="1"/>
</dbReference>
<comment type="pathway">
    <text evidence="1 9">Amino-acid biosynthesis; L-tryptophan biosynthesis; L-tryptophan from chorismate: step 2/5.</text>
</comment>
<evidence type="ECO:0000256" key="1">
    <source>
        <dbReference type="ARBA" id="ARBA00004907"/>
    </source>
</evidence>
<accession>A0AAE3YBX2</accession>
<feature type="domain" description="Glycosyl transferase family 3 N-terminal" evidence="11">
    <location>
        <begin position="16"/>
        <end position="77"/>
    </location>
</feature>
<feature type="binding site" evidence="9">
    <location>
        <begin position="101"/>
        <end position="104"/>
    </location>
    <ligand>
        <name>5-phospho-alpha-D-ribose 1-diphosphate</name>
        <dbReference type="ChEBI" id="CHEBI:58017"/>
    </ligand>
</feature>
<feature type="binding site" evidence="9">
    <location>
        <position position="91"/>
    </location>
    <ligand>
        <name>anthranilate</name>
        <dbReference type="ChEBI" id="CHEBI:16567"/>
        <label>1</label>
    </ligand>
</feature>
<dbReference type="EC" id="2.4.2.18" evidence="9"/>
<feature type="binding site" evidence="9">
    <location>
        <begin position="119"/>
        <end position="127"/>
    </location>
    <ligand>
        <name>5-phospho-alpha-D-ribose 1-diphosphate</name>
        <dbReference type="ChEBI" id="CHEBI:58017"/>
    </ligand>
</feature>
<feature type="binding site" evidence="9">
    <location>
        <position position="99"/>
    </location>
    <ligand>
        <name>5-phospho-alpha-D-ribose 1-diphosphate</name>
        <dbReference type="ChEBI" id="CHEBI:58017"/>
    </ligand>
</feature>
<feature type="binding site" evidence="9">
    <location>
        <position position="103"/>
    </location>
    <ligand>
        <name>Mg(2+)</name>
        <dbReference type="ChEBI" id="CHEBI:18420"/>
        <label>1</label>
    </ligand>
</feature>
<evidence type="ECO:0000256" key="8">
    <source>
        <dbReference type="ARBA" id="ARBA00061188"/>
    </source>
</evidence>
<gene>
    <name evidence="9" type="primary">trpD</name>
    <name evidence="12" type="ORF">J2S35_000033</name>
</gene>
<dbReference type="SUPFAM" id="SSF52418">
    <property type="entry name" value="Nucleoside phosphorylase/phosphoribosyltransferase catalytic domain"/>
    <property type="match status" value="1"/>
</dbReference>
<keyword evidence="9" id="KW-0460">Magnesium</keyword>
<evidence type="ECO:0000313" key="12">
    <source>
        <dbReference type="EMBL" id="MDR6891093.1"/>
    </source>
</evidence>
<feature type="binding site" evidence="9">
    <location>
        <position position="131"/>
    </location>
    <ligand>
        <name>5-phospho-alpha-D-ribose 1-diphosphate</name>
        <dbReference type="ChEBI" id="CHEBI:58017"/>
    </ligand>
</feature>
<organism evidence="12 13">
    <name type="scientific">Falsarthrobacter nasiphocae</name>
    <dbReference type="NCBI Taxonomy" id="189863"/>
    <lineage>
        <taxon>Bacteria</taxon>
        <taxon>Bacillati</taxon>
        <taxon>Actinomycetota</taxon>
        <taxon>Actinomycetes</taxon>
        <taxon>Micrococcales</taxon>
        <taxon>Micrococcaceae</taxon>
        <taxon>Falsarthrobacter</taxon>
    </lineage>
</organism>
<dbReference type="InterPro" id="IPR005940">
    <property type="entry name" value="Anthranilate_Pribosyl_Tfrase"/>
</dbReference>
<feature type="binding site" evidence="9">
    <location>
        <position position="236"/>
    </location>
    <ligand>
        <name>Mg(2+)</name>
        <dbReference type="ChEBI" id="CHEBI:18420"/>
        <label>1</label>
    </ligand>
</feature>
<keyword evidence="4 9" id="KW-0808">Transferase</keyword>
<evidence type="ECO:0000313" key="13">
    <source>
        <dbReference type="Proteomes" id="UP001247307"/>
    </source>
</evidence>
<dbReference type="FunFam" id="3.40.1030.10:FF:000002">
    <property type="entry name" value="Anthranilate phosphoribosyltransferase"/>
    <property type="match status" value="1"/>
</dbReference>
<dbReference type="InterPro" id="IPR036320">
    <property type="entry name" value="Glycosyl_Trfase_fam3_N_dom_sf"/>
</dbReference>
<keyword evidence="3 9" id="KW-0328">Glycosyltransferase</keyword>
<dbReference type="GO" id="GO:0000287">
    <property type="term" value="F:magnesium ion binding"/>
    <property type="evidence" value="ECO:0007669"/>
    <property type="project" value="UniProtKB-UniRule"/>
</dbReference>
<evidence type="ECO:0000259" key="11">
    <source>
        <dbReference type="Pfam" id="PF02885"/>
    </source>
</evidence>
<feature type="binding site" evidence="9">
    <location>
        <position position="122"/>
    </location>
    <ligand>
        <name>anthranilate</name>
        <dbReference type="ChEBI" id="CHEBI:16567"/>
        <label>1</label>
    </ligand>
</feature>
<dbReference type="Gene3D" id="3.40.1030.10">
    <property type="entry name" value="Nucleoside phosphorylase/phosphoribosyltransferase catalytic domain"/>
    <property type="match status" value="1"/>
</dbReference>
<feature type="binding site" evidence="9">
    <location>
        <begin position="94"/>
        <end position="95"/>
    </location>
    <ligand>
        <name>5-phospho-alpha-D-ribose 1-diphosphate</name>
        <dbReference type="ChEBI" id="CHEBI:58017"/>
    </ligand>
</feature>
<feature type="binding site" evidence="9">
    <location>
        <position position="177"/>
    </location>
    <ligand>
        <name>anthranilate</name>
        <dbReference type="ChEBI" id="CHEBI:16567"/>
        <label>2</label>
    </ligand>
</feature>
<evidence type="ECO:0000256" key="4">
    <source>
        <dbReference type="ARBA" id="ARBA00022679"/>
    </source>
</evidence>
<keyword evidence="2 9" id="KW-0028">Amino-acid biosynthesis</keyword>
<keyword evidence="9" id="KW-0479">Metal-binding</keyword>
<feature type="binding site" evidence="9">
    <location>
        <position position="235"/>
    </location>
    <ligand>
        <name>Mg(2+)</name>
        <dbReference type="ChEBI" id="CHEBI:18420"/>
        <label>2</label>
    </ligand>
</feature>
<evidence type="ECO:0000256" key="3">
    <source>
        <dbReference type="ARBA" id="ARBA00022676"/>
    </source>
</evidence>
<dbReference type="NCBIfam" id="TIGR01245">
    <property type="entry name" value="trpD"/>
    <property type="match status" value="1"/>
</dbReference>
<dbReference type="AlphaFoldDB" id="A0AAE3YBX2"/>
<evidence type="ECO:0000256" key="7">
    <source>
        <dbReference type="ARBA" id="ARBA00052328"/>
    </source>
</evidence>
<dbReference type="InterPro" id="IPR000312">
    <property type="entry name" value="Glycosyl_Trfase_fam3"/>
</dbReference>
<feature type="domain" description="Glycosyl transferase family 3" evidence="10">
    <location>
        <begin position="86"/>
        <end position="339"/>
    </location>
</feature>
<dbReference type="Proteomes" id="UP001247307">
    <property type="component" value="Unassembled WGS sequence"/>
</dbReference>
<dbReference type="EMBL" id="JAVDUI010000001">
    <property type="protein sequence ID" value="MDR6891093.1"/>
    <property type="molecule type" value="Genomic_DNA"/>
</dbReference>
<comment type="cofactor">
    <cofactor evidence="9">
        <name>Mg(2+)</name>
        <dbReference type="ChEBI" id="CHEBI:18420"/>
    </cofactor>
    <text evidence="9">Binds 2 magnesium ions per monomer.</text>
</comment>